<dbReference type="InterPro" id="IPR039859">
    <property type="entry name" value="PFA4/ZDH16/20/ERF2-like"/>
</dbReference>
<proteinExistence type="inferred from homology"/>
<dbReference type="GO" id="GO:0019706">
    <property type="term" value="F:protein-cysteine S-palmitoyltransferase activity"/>
    <property type="evidence" value="ECO:0007669"/>
    <property type="project" value="UniProtKB-EC"/>
</dbReference>
<evidence type="ECO:0000313" key="10">
    <source>
        <dbReference type="EMBL" id="KAH0570851.1"/>
    </source>
</evidence>
<dbReference type="PANTHER" id="PTHR22883">
    <property type="entry name" value="ZINC FINGER DHHC DOMAIN CONTAINING PROTEIN"/>
    <property type="match status" value="1"/>
</dbReference>
<dbReference type="EMBL" id="AUWU02000007">
    <property type="protein sequence ID" value="KAH0570851.1"/>
    <property type="molecule type" value="Genomic_DNA"/>
</dbReference>
<dbReference type="EC" id="2.3.1.225" evidence="7"/>
<organism evidence="9">
    <name type="scientific">Spironucleus salmonicida</name>
    <dbReference type="NCBI Taxonomy" id="348837"/>
    <lineage>
        <taxon>Eukaryota</taxon>
        <taxon>Metamonada</taxon>
        <taxon>Diplomonadida</taxon>
        <taxon>Hexamitidae</taxon>
        <taxon>Hexamitinae</taxon>
        <taxon>Spironucleus</taxon>
    </lineage>
</organism>
<evidence type="ECO:0000256" key="2">
    <source>
        <dbReference type="ARBA" id="ARBA00022679"/>
    </source>
</evidence>
<keyword evidence="3 7" id="KW-0812">Transmembrane</keyword>
<evidence type="ECO:0000256" key="1">
    <source>
        <dbReference type="ARBA" id="ARBA00004141"/>
    </source>
</evidence>
<comment type="domain">
    <text evidence="7">The DHHC domain is required for palmitoyltransferase activity.</text>
</comment>
<name>V6M4R8_9EUKA</name>
<evidence type="ECO:0000256" key="6">
    <source>
        <dbReference type="ARBA" id="ARBA00023315"/>
    </source>
</evidence>
<feature type="transmembrane region" description="Helical" evidence="7">
    <location>
        <begin position="52"/>
        <end position="70"/>
    </location>
</feature>
<evidence type="ECO:0000256" key="3">
    <source>
        <dbReference type="ARBA" id="ARBA00022692"/>
    </source>
</evidence>
<dbReference type="GO" id="GO:0006612">
    <property type="term" value="P:protein targeting to membrane"/>
    <property type="evidence" value="ECO:0007669"/>
    <property type="project" value="TreeGrafter"/>
</dbReference>
<dbReference type="GO" id="GO:0016020">
    <property type="term" value="C:membrane"/>
    <property type="evidence" value="ECO:0007669"/>
    <property type="project" value="UniProtKB-SubCell"/>
</dbReference>
<evidence type="ECO:0000256" key="7">
    <source>
        <dbReference type="RuleBase" id="RU079119"/>
    </source>
</evidence>
<sequence>MKLGKLSIYRDGKIVIGPQPSKLLITVLLLSVPVIILFSFAQFAFVPYTMNIPVYVIISLTYILSVYQTIKTGIIDPGIVPSIVHSTQIVKANIYPNLEKTQSDNQFYMFLTQPHASRVPFHINKLSYRLSSRFCQTCKFFKPQRSTHSSRSDFCIQRYDHYCFWLGHDIGLLNHWDFYKMNFYILIFIGFCAFFAILEIAFSLVQIFTTQPTWQLWVAFACGLVVMGLFCYFCYSMGQLLQFHFKLLQTGSLTKEDLGSREHNFQYTAMYNKFSVKANFLEVRKNAKCGSLLWRMLAFLKVVEAKAKELKTIGELEKYFREQLLKLDGQSIVDIVSPVLPALDDDESQNSNSDRFAPFFKPGWDKQEVEKMVRVMGVLAPADCVVPYLCDLYALRTGAEFVVNNTSTVEQWKKDNTAYLMQTQKKLLLTCGSSKATAPIQMHPAKLEPGVDPLEPRNTGDVDIKTVQKEAFAQVAQVQEAVK</sequence>
<evidence type="ECO:0000256" key="5">
    <source>
        <dbReference type="ARBA" id="ARBA00023136"/>
    </source>
</evidence>
<keyword evidence="6 7" id="KW-0012">Acyltransferase</keyword>
<evidence type="ECO:0000313" key="9">
    <source>
        <dbReference type="EMBL" id="EST48349.1"/>
    </source>
</evidence>
<feature type="transmembrane region" description="Helical" evidence="7">
    <location>
        <begin position="183"/>
        <end position="208"/>
    </location>
</feature>
<reference evidence="9 10" key="1">
    <citation type="journal article" date="2014" name="PLoS Genet.">
        <title>The Genome of Spironucleus salmonicida Highlights a Fish Pathogen Adapted to Fluctuating Environments.</title>
        <authorList>
            <person name="Xu F."/>
            <person name="Jerlstrom-Hultqvist J."/>
            <person name="Einarsson E."/>
            <person name="Astvaldsson A."/>
            <person name="Svard S.G."/>
            <person name="Andersson J.O."/>
        </authorList>
    </citation>
    <scope>NUCLEOTIDE SEQUENCE</scope>
    <source>
        <strain evidence="10">ATCC 50377</strain>
    </source>
</reference>
<keyword evidence="11" id="KW-1185">Reference proteome</keyword>
<evidence type="ECO:0000259" key="8">
    <source>
        <dbReference type="Pfam" id="PF01529"/>
    </source>
</evidence>
<comment type="similarity">
    <text evidence="7">Belongs to the DHHC palmitoyltransferase family.</text>
</comment>
<feature type="domain" description="Palmitoyltransferase DHHC" evidence="8">
    <location>
        <begin position="132"/>
        <end position="257"/>
    </location>
</feature>
<dbReference type="AlphaFoldDB" id="V6M4R8"/>
<reference evidence="10" key="2">
    <citation type="submission" date="2020-12" db="EMBL/GenBank/DDBJ databases">
        <title>New Spironucleus salmonicida genome in near-complete chromosomes.</title>
        <authorList>
            <person name="Xu F."/>
            <person name="Kurt Z."/>
            <person name="Jimenez-Gonzalez A."/>
            <person name="Astvaldsson A."/>
            <person name="Andersson J.O."/>
            <person name="Svard S.G."/>
        </authorList>
    </citation>
    <scope>NUCLEOTIDE SEQUENCE</scope>
    <source>
        <strain evidence="10">ATCC 50377</strain>
    </source>
</reference>
<dbReference type="EMBL" id="KI545992">
    <property type="protein sequence ID" value="EST48349.1"/>
    <property type="molecule type" value="Genomic_DNA"/>
</dbReference>
<dbReference type="VEuPathDB" id="GiardiaDB:SS50377_27144"/>
<accession>V6M4R8</accession>
<keyword evidence="2 7" id="KW-0808">Transferase</keyword>
<evidence type="ECO:0000313" key="11">
    <source>
        <dbReference type="Proteomes" id="UP000018208"/>
    </source>
</evidence>
<keyword evidence="5 7" id="KW-0472">Membrane</keyword>
<feature type="transmembrane region" description="Helical" evidence="7">
    <location>
        <begin position="214"/>
        <end position="235"/>
    </location>
</feature>
<comment type="subcellular location">
    <subcellularLocation>
        <location evidence="1">Membrane</location>
        <topology evidence="1">Multi-pass membrane protein</topology>
    </subcellularLocation>
</comment>
<dbReference type="PANTHER" id="PTHR22883:SF127">
    <property type="entry name" value="ZDHHC-TYPE PALMITOYLTRANSFERASE 3-RELATED"/>
    <property type="match status" value="1"/>
</dbReference>
<keyword evidence="4 7" id="KW-1133">Transmembrane helix</keyword>
<feature type="transmembrane region" description="Helical" evidence="7">
    <location>
        <begin position="23"/>
        <end position="46"/>
    </location>
</feature>
<dbReference type="OrthoDB" id="10254023at2759"/>
<protein>
    <recommendedName>
        <fullName evidence="7">Palmitoyltransferase</fullName>
        <ecNumber evidence="7">2.3.1.225</ecNumber>
    </recommendedName>
</protein>
<gene>
    <name evidence="9" type="ORF">SS50377_11484</name>
    <name evidence="10" type="ORF">SS50377_27144</name>
</gene>
<dbReference type="Pfam" id="PF01529">
    <property type="entry name" value="DHHC"/>
    <property type="match status" value="1"/>
</dbReference>
<dbReference type="Proteomes" id="UP000018208">
    <property type="component" value="Unassembled WGS sequence"/>
</dbReference>
<dbReference type="PROSITE" id="PS50216">
    <property type="entry name" value="DHHC"/>
    <property type="match status" value="1"/>
</dbReference>
<dbReference type="InterPro" id="IPR001594">
    <property type="entry name" value="Palmitoyltrfase_DHHC"/>
</dbReference>
<comment type="catalytic activity">
    <reaction evidence="7">
        <text>L-cysteinyl-[protein] + hexadecanoyl-CoA = S-hexadecanoyl-L-cysteinyl-[protein] + CoA</text>
        <dbReference type="Rhea" id="RHEA:36683"/>
        <dbReference type="Rhea" id="RHEA-COMP:10131"/>
        <dbReference type="Rhea" id="RHEA-COMP:11032"/>
        <dbReference type="ChEBI" id="CHEBI:29950"/>
        <dbReference type="ChEBI" id="CHEBI:57287"/>
        <dbReference type="ChEBI" id="CHEBI:57379"/>
        <dbReference type="ChEBI" id="CHEBI:74151"/>
        <dbReference type="EC" id="2.3.1.225"/>
    </reaction>
</comment>
<evidence type="ECO:0000256" key="4">
    <source>
        <dbReference type="ARBA" id="ARBA00022989"/>
    </source>
</evidence>
<dbReference type="GO" id="GO:0005794">
    <property type="term" value="C:Golgi apparatus"/>
    <property type="evidence" value="ECO:0007669"/>
    <property type="project" value="TreeGrafter"/>
</dbReference>
<dbReference type="GO" id="GO:0005783">
    <property type="term" value="C:endoplasmic reticulum"/>
    <property type="evidence" value="ECO:0007669"/>
    <property type="project" value="TreeGrafter"/>
</dbReference>